<protein>
    <recommendedName>
        <fullName evidence="3">Secreted protein</fullName>
    </recommendedName>
</protein>
<reference evidence="2" key="1">
    <citation type="submission" date="2014-12" db="EMBL/GenBank/DDBJ databases">
        <title>Insight into the proteome of Arion vulgaris.</title>
        <authorList>
            <person name="Aradska J."/>
            <person name="Bulat T."/>
            <person name="Smidak R."/>
            <person name="Sarate P."/>
            <person name="Gangsoo J."/>
            <person name="Sialana F."/>
            <person name="Bilban M."/>
            <person name="Lubec G."/>
        </authorList>
    </citation>
    <scope>NUCLEOTIDE SEQUENCE</scope>
    <source>
        <tissue evidence="2">Skin</tissue>
    </source>
</reference>
<evidence type="ECO:0000313" key="2">
    <source>
        <dbReference type="EMBL" id="CEK97584.1"/>
    </source>
</evidence>
<dbReference type="EMBL" id="HACG01050719">
    <property type="protein sequence ID" value="CEK97584.1"/>
    <property type="molecule type" value="Transcribed_RNA"/>
</dbReference>
<sequence>MNWLCLQASTSCFCMLFIQICLPKLWTQTKRWGINYPRQANVLLASDRPAKVFWLTPLARSWDWLVCYTGYQHATNVHFLSLLNQPQLCWM</sequence>
<gene>
    <name evidence="2" type="primary">ORF216264</name>
</gene>
<organism evidence="2">
    <name type="scientific">Arion vulgaris</name>
    <dbReference type="NCBI Taxonomy" id="1028688"/>
    <lineage>
        <taxon>Eukaryota</taxon>
        <taxon>Metazoa</taxon>
        <taxon>Spiralia</taxon>
        <taxon>Lophotrochozoa</taxon>
        <taxon>Mollusca</taxon>
        <taxon>Gastropoda</taxon>
        <taxon>Heterobranchia</taxon>
        <taxon>Euthyneura</taxon>
        <taxon>Panpulmonata</taxon>
        <taxon>Eupulmonata</taxon>
        <taxon>Stylommatophora</taxon>
        <taxon>Helicina</taxon>
        <taxon>Arionoidea</taxon>
        <taxon>Arionidae</taxon>
        <taxon>Arion</taxon>
    </lineage>
</organism>
<proteinExistence type="predicted"/>
<accession>A0A0B7BWK6</accession>
<evidence type="ECO:0008006" key="3">
    <source>
        <dbReference type="Google" id="ProtNLM"/>
    </source>
</evidence>
<dbReference type="AlphaFoldDB" id="A0A0B7BWK6"/>
<name>A0A0B7BWK6_9EUPU</name>
<evidence type="ECO:0000256" key="1">
    <source>
        <dbReference type="SAM" id="SignalP"/>
    </source>
</evidence>
<feature type="signal peptide" evidence="1">
    <location>
        <begin position="1"/>
        <end position="27"/>
    </location>
</feature>
<feature type="chain" id="PRO_5002128378" description="Secreted protein" evidence="1">
    <location>
        <begin position="28"/>
        <end position="91"/>
    </location>
</feature>
<keyword evidence="1" id="KW-0732">Signal</keyword>
<feature type="non-terminal residue" evidence="2">
    <location>
        <position position="91"/>
    </location>
</feature>